<evidence type="ECO:0000313" key="2">
    <source>
        <dbReference type="Proteomes" id="UP000092659"/>
    </source>
</evidence>
<name>A0A1B1AZ53_9ACTN</name>
<organism evidence="1 2">
    <name type="scientific">Streptomyces griseochromogenes</name>
    <dbReference type="NCBI Taxonomy" id="68214"/>
    <lineage>
        <taxon>Bacteria</taxon>
        <taxon>Bacillati</taxon>
        <taxon>Actinomycetota</taxon>
        <taxon>Actinomycetes</taxon>
        <taxon>Kitasatosporales</taxon>
        <taxon>Streptomycetaceae</taxon>
        <taxon>Streptomyces</taxon>
    </lineage>
</organism>
<proteinExistence type="predicted"/>
<dbReference type="Proteomes" id="UP000092659">
    <property type="component" value="Chromosome"/>
</dbReference>
<dbReference type="AlphaFoldDB" id="A0A1B1AZ53"/>
<accession>A0A1B1AZ53</accession>
<gene>
    <name evidence="1" type="ORF">AVL59_21550</name>
</gene>
<protein>
    <submittedName>
        <fullName evidence="1">Uncharacterized protein</fullName>
    </submittedName>
</protein>
<dbReference type="STRING" id="68214.AVL59_21550"/>
<evidence type="ECO:0000313" key="1">
    <source>
        <dbReference type="EMBL" id="ANP51827.1"/>
    </source>
</evidence>
<dbReference type="EMBL" id="CP016279">
    <property type="protein sequence ID" value="ANP51827.1"/>
    <property type="molecule type" value="Genomic_DNA"/>
</dbReference>
<reference evidence="1 2" key="1">
    <citation type="submission" date="2016-06" db="EMBL/GenBank/DDBJ databases">
        <title>Complete genome sequence of Streptomyces griseochromogenes ATCC 14511, the Blasticidin S producer.</title>
        <authorList>
            <person name="Wu L."/>
        </authorList>
    </citation>
    <scope>NUCLEOTIDE SEQUENCE [LARGE SCALE GENOMIC DNA]</scope>
    <source>
        <strain evidence="1 2">ATCC 14511</strain>
    </source>
</reference>
<sequence length="65" mass="6565">MEDLPGSVAFEASDDFATGFPLLAAAFVVVLGTRVDAQATLHDPVQSGVGLPVAATIETPVLPTA</sequence>
<dbReference type="KEGG" id="sgs:AVL59_21550"/>